<keyword evidence="2 6" id="KW-0812">Transmembrane</keyword>
<dbReference type="RefSeq" id="XP_020123430.1">
    <property type="nucleotide sequence ID" value="XM_020261148.1"/>
</dbReference>
<comment type="subcellular location">
    <subcellularLocation>
        <location evidence="1">Membrane</location>
        <topology evidence="1">Single-pass membrane protein</topology>
    </subcellularLocation>
</comment>
<evidence type="ECO:0000256" key="5">
    <source>
        <dbReference type="SAM" id="MobiDB-lite"/>
    </source>
</evidence>
<keyword evidence="4 6" id="KW-0472">Membrane</keyword>
<feature type="region of interest" description="Disordered" evidence="5">
    <location>
        <begin position="252"/>
        <end position="275"/>
    </location>
</feature>
<organism evidence="8 9">
    <name type="scientific">Talaromyces atroroseus</name>
    <dbReference type="NCBI Taxonomy" id="1441469"/>
    <lineage>
        <taxon>Eukaryota</taxon>
        <taxon>Fungi</taxon>
        <taxon>Dikarya</taxon>
        <taxon>Ascomycota</taxon>
        <taxon>Pezizomycotina</taxon>
        <taxon>Eurotiomycetes</taxon>
        <taxon>Eurotiomycetidae</taxon>
        <taxon>Eurotiales</taxon>
        <taxon>Trichocomaceae</taxon>
        <taxon>Talaromyces</taxon>
        <taxon>Talaromyces sect. Trachyspermi</taxon>
    </lineage>
</organism>
<dbReference type="OrthoDB" id="4227207at2759"/>
<sequence>MAVLALWFLAWSLLWPFSLQDDGAFSFVNPPPSNSDIDNPQYTVGSDVNIEWVGPNDFLAIMLVHVLPHNHSSEYTYVFSLPGNVTNLGGHYTWPMALNGMNLTSSNIFTFLLYIEGEESPRAVTHNFNLTQISTTTSSATSASTTLSSTSVVSTITSAPVNIPTSTGANNVPQPSNGLSTGARAGIGLGVTVGGLAFIAGCLFFWRRRGGQAVAAGGLETEQLPGITYEAVDQHNSDGAATEPIEAPGDCVASELSGSGPPPLEMADTSKVQHH</sequence>
<evidence type="ECO:0000313" key="9">
    <source>
        <dbReference type="Proteomes" id="UP000214365"/>
    </source>
</evidence>
<accession>A0A1Q5QC17</accession>
<keyword evidence="9" id="KW-1185">Reference proteome</keyword>
<reference evidence="8 9" key="1">
    <citation type="submission" date="2015-06" db="EMBL/GenBank/DDBJ databases">
        <title>Talaromyces atroroseus IBT 11181 draft genome.</title>
        <authorList>
            <person name="Rasmussen K.B."/>
            <person name="Rasmussen S."/>
            <person name="Petersen B."/>
            <person name="Sicheritz-Ponten T."/>
            <person name="Mortensen U.H."/>
            <person name="Thrane U."/>
        </authorList>
    </citation>
    <scope>NUCLEOTIDE SEQUENCE [LARGE SCALE GENOMIC DNA]</scope>
    <source>
        <strain evidence="8 9">IBT 11181</strain>
    </source>
</reference>
<dbReference type="GO" id="GO:0071944">
    <property type="term" value="C:cell periphery"/>
    <property type="evidence" value="ECO:0007669"/>
    <property type="project" value="UniProtKB-ARBA"/>
</dbReference>
<evidence type="ECO:0000256" key="7">
    <source>
        <dbReference type="SAM" id="SignalP"/>
    </source>
</evidence>
<dbReference type="PANTHER" id="PTHR15549">
    <property type="entry name" value="PAIRED IMMUNOGLOBULIN-LIKE TYPE 2 RECEPTOR"/>
    <property type="match status" value="1"/>
</dbReference>
<evidence type="ECO:0000256" key="4">
    <source>
        <dbReference type="ARBA" id="ARBA00023136"/>
    </source>
</evidence>
<evidence type="ECO:0000256" key="3">
    <source>
        <dbReference type="ARBA" id="ARBA00022989"/>
    </source>
</evidence>
<dbReference type="GO" id="GO:0016020">
    <property type="term" value="C:membrane"/>
    <property type="evidence" value="ECO:0007669"/>
    <property type="project" value="UniProtKB-SubCell"/>
</dbReference>
<name>A0A1Q5QC17_TALAT</name>
<dbReference type="GeneID" id="31001234"/>
<feature type="chain" id="PRO_5012931256" description="Mid2 domain-containing protein" evidence="7">
    <location>
        <begin position="21"/>
        <end position="275"/>
    </location>
</feature>
<evidence type="ECO:0000256" key="1">
    <source>
        <dbReference type="ARBA" id="ARBA00004167"/>
    </source>
</evidence>
<dbReference type="InterPro" id="IPR051694">
    <property type="entry name" value="Immunoregulatory_rcpt-like"/>
</dbReference>
<keyword evidence="7" id="KW-0732">Signal</keyword>
<gene>
    <name evidence="8" type="ORF">UA08_01479</name>
</gene>
<dbReference type="Proteomes" id="UP000214365">
    <property type="component" value="Unassembled WGS sequence"/>
</dbReference>
<dbReference type="EMBL" id="LFMY01000002">
    <property type="protein sequence ID" value="OKL63309.1"/>
    <property type="molecule type" value="Genomic_DNA"/>
</dbReference>
<dbReference type="AlphaFoldDB" id="A0A1Q5QC17"/>
<feature type="transmembrane region" description="Helical" evidence="6">
    <location>
        <begin position="185"/>
        <end position="206"/>
    </location>
</feature>
<evidence type="ECO:0000256" key="6">
    <source>
        <dbReference type="SAM" id="Phobius"/>
    </source>
</evidence>
<evidence type="ECO:0000313" key="8">
    <source>
        <dbReference type="EMBL" id="OKL63309.1"/>
    </source>
</evidence>
<dbReference type="STRING" id="1441469.A0A1Q5QC17"/>
<protein>
    <recommendedName>
        <fullName evidence="10">Mid2 domain-containing protein</fullName>
    </recommendedName>
</protein>
<evidence type="ECO:0008006" key="10">
    <source>
        <dbReference type="Google" id="ProtNLM"/>
    </source>
</evidence>
<feature type="signal peptide" evidence="7">
    <location>
        <begin position="1"/>
        <end position="20"/>
    </location>
</feature>
<keyword evidence="3 6" id="KW-1133">Transmembrane helix</keyword>
<comment type="caution">
    <text evidence="8">The sequence shown here is derived from an EMBL/GenBank/DDBJ whole genome shotgun (WGS) entry which is preliminary data.</text>
</comment>
<evidence type="ECO:0000256" key="2">
    <source>
        <dbReference type="ARBA" id="ARBA00022692"/>
    </source>
</evidence>
<proteinExistence type="predicted"/>